<gene>
    <name evidence="1" type="ORF">NCTC13193_03145</name>
</gene>
<protein>
    <submittedName>
        <fullName evidence="1">Uncharacterized protein</fullName>
    </submittedName>
</protein>
<proteinExistence type="predicted"/>
<evidence type="ECO:0000313" key="2">
    <source>
        <dbReference type="Proteomes" id="UP000270487"/>
    </source>
</evidence>
<sequence>MTPETIAEMEREGARMIRRLVTTKVYFVR</sequence>
<accession>A0A3S5B1P7</accession>
<dbReference type="AlphaFoldDB" id="A0A3S5B1P7"/>
<dbReference type="EMBL" id="LR134492">
    <property type="protein sequence ID" value="VEI70870.1"/>
    <property type="molecule type" value="Genomic_DNA"/>
</dbReference>
<name>A0A3S5B1P7_SERFO</name>
<organism evidence="1 2">
    <name type="scientific">Serratia fonticola</name>
    <dbReference type="NCBI Taxonomy" id="47917"/>
    <lineage>
        <taxon>Bacteria</taxon>
        <taxon>Pseudomonadati</taxon>
        <taxon>Pseudomonadota</taxon>
        <taxon>Gammaproteobacteria</taxon>
        <taxon>Enterobacterales</taxon>
        <taxon>Yersiniaceae</taxon>
        <taxon>Serratia</taxon>
    </lineage>
</organism>
<dbReference type="Proteomes" id="UP000270487">
    <property type="component" value="Chromosome"/>
</dbReference>
<evidence type="ECO:0000313" key="1">
    <source>
        <dbReference type="EMBL" id="VEI70870.1"/>
    </source>
</evidence>
<reference evidence="1 2" key="1">
    <citation type="submission" date="2018-12" db="EMBL/GenBank/DDBJ databases">
        <authorList>
            <consortium name="Pathogen Informatics"/>
        </authorList>
    </citation>
    <scope>NUCLEOTIDE SEQUENCE [LARGE SCALE GENOMIC DNA]</scope>
    <source>
        <strain evidence="1 2">NCTC13193</strain>
    </source>
</reference>